<accession>A0ABM7IWT3</accession>
<name>A0ABM7IWT3_9MYCO</name>
<proteinExistence type="predicted"/>
<protein>
    <submittedName>
        <fullName evidence="2">Uncharacterized protein</fullName>
    </submittedName>
</protein>
<evidence type="ECO:0000313" key="3">
    <source>
        <dbReference type="Proteomes" id="UP000466683"/>
    </source>
</evidence>
<evidence type="ECO:0000256" key="1">
    <source>
        <dbReference type="SAM" id="MobiDB-lite"/>
    </source>
</evidence>
<sequence>MLAPPALGVSVCGTCGDAGSPDEQAANTGTIAAANTAKALALRDRGKAAVRTVTPCTVAATPMPYPDMPTDLDFQQRGHTAAGH</sequence>
<keyword evidence="3" id="KW-1185">Reference proteome</keyword>
<dbReference type="EMBL" id="AP022579">
    <property type="protein sequence ID" value="BBX91307.1"/>
    <property type="molecule type" value="Genomic_DNA"/>
</dbReference>
<dbReference type="Proteomes" id="UP000466683">
    <property type="component" value="Chromosome"/>
</dbReference>
<evidence type="ECO:0000313" key="2">
    <source>
        <dbReference type="EMBL" id="BBX91307.1"/>
    </source>
</evidence>
<gene>
    <name evidence="2" type="ORF">MBOE_29560</name>
</gene>
<organism evidence="2 3">
    <name type="scientific">Mycolicibacterium boenickei</name>
    <dbReference type="NCBI Taxonomy" id="146017"/>
    <lineage>
        <taxon>Bacteria</taxon>
        <taxon>Bacillati</taxon>
        <taxon>Actinomycetota</taxon>
        <taxon>Actinomycetes</taxon>
        <taxon>Mycobacteriales</taxon>
        <taxon>Mycobacteriaceae</taxon>
        <taxon>Mycolicibacterium</taxon>
    </lineage>
</organism>
<feature type="region of interest" description="Disordered" evidence="1">
    <location>
        <begin position="64"/>
        <end position="84"/>
    </location>
</feature>
<reference evidence="2 3" key="1">
    <citation type="journal article" date="2019" name="Emerg. Microbes Infect.">
        <title>Comprehensive subspecies identification of 175 nontuberculous mycobacteria species based on 7547 genomic profiles.</title>
        <authorList>
            <person name="Matsumoto Y."/>
            <person name="Kinjo T."/>
            <person name="Motooka D."/>
            <person name="Nabeya D."/>
            <person name="Jung N."/>
            <person name="Uechi K."/>
            <person name="Horii T."/>
            <person name="Iida T."/>
            <person name="Fujita J."/>
            <person name="Nakamura S."/>
        </authorList>
    </citation>
    <scope>NUCLEOTIDE SEQUENCE [LARGE SCALE GENOMIC DNA]</scope>
    <source>
        <strain evidence="2 3">JCM 15653</strain>
    </source>
</reference>